<evidence type="ECO:0008006" key="4">
    <source>
        <dbReference type="Google" id="ProtNLM"/>
    </source>
</evidence>
<accession>A0ABX7TJV6</accession>
<proteinExistence type="predicted"/>
<organism evidence="1 3">
    <name type="scientific">Streptomyces cyanogenus</name>
    <dbReference type="NCBI Taxonomy" id="80860"/>
    <lineage>
        <taxon>Bacteria</taxon>
        <taxon>Bacillati</taxon>
        <taxon>Actinomycetota</taxon>
        <taxon>Actinomycetes</taxon>
        <taxon>Kitasatosporales</taxon>
        <taxon>Streptomycetaceae</taxon>
        <taxon>Streptomyces</taxon>
    </lineage>
</organism>
<name>A0ABX7TJV6_STRCY</name>
<dbReference type="Proteomes" id="UP000663908">
    <property type="component" value="Chromosome"/>
</dbReference>
<gene>
    <name evidence="1" type="ORF">S1361_00235</name>
    <name evidence="2" type="ORF">S1361_38265</name>
</gene>
<dbReference type="EMBL" id="CP071839">
    <property type="protein sequence ID" value="QTD95746.1"/>
    <property type="molecule type" value="Genomic_DNA"/>
</dbReference>
<dbReference type="EMBL" id="CP071839">
    <property type="protein sequence ID" value="QTE03244.1"/>
    <property type="molecule type" value="Genomic_DNA"/>
</dbReference>
<evidence type="ECO:0000313" key="1">
    <source>
        <dbReference type="EMBL" id="QTD95746.1"/>
    </source>
</evidence>
<evidence type="ECO:0000313" key="2">
    <source>
        <dbReference type="EMBL" id="QTE03244.1"/>
    </source>
</evidence>
<reference evidence="1 3" key="1">
    <citation type="submission" date="2021-03" db="EMBL/GenBank/DDBJ databases">
        <title>Complete genome sequence of Streptomyces cyanogenus S136, producer of anticancer angucycline landomycin A.</title>
        <authorList>
            <person name="Hrab P."/>
            <person name="Ruckert C."/>
            <person name="Busche T."/>
            <person name="Ostash I."/>
            <person name="Kalinowski J."/>
            <person name="Fedorenko V."/>
            <person name="Yushchuk O."/>
            <person name="Ostash B."/>
        </authorList>
    </citation>
    <scope>NUCLEOTIDE SEQUENCE [LARGE SCALE GENOMIC DNA]</scope>
    <source>
        <strain evidence="1 3">S136</strain>
    </source>
</reference>
<sequence>MDQLNINLDLTLVHAGLDEDTSATPEPHKIADRSIFLHISTNSAGQYTVLAHGTEFQRDGSLSMEGAIHRSREDIAAATSELLRGWSKDVIQHQPPGQEAFTFEGSPVVDFGEDRARTYLSKQGLALARHGNKLFKRIFCNGDDDLRRLGERLEHALRNRPQTITVISDDFFVPWSMLYVCADPDTRISAANASWDWSGFLGYTHLIEHVLPTAGRASTRQRIGSPQRRLRTGLQLDLRLINPEHPAGPLAPVHAVIDEHTDYATRSCKQDVADAFCDPATAEEILLFGAHGTAERFDDQGMIPAQVTLSDDDPICSSDLDFWREERKKPLPEPLCFMMVCEGGRTATHIHEGLGRPLFQLGVGCLVGPQLEVPMDFAGLYTHRFFQEAFTGARIAHIARELTREFLIKHASPLGLIFTLLRGIDTHLATPDQQKRP</sequence>
<keyword evidence="3" id="KW-1185">Reference proteome</keyword>
<dbReference type="RefSeq" id="WP_208029857.1">
    <property type="nucleotide sequence ID" value="NZ_CP071839.1"/>
</dbReference>
<evidence type="ECO:0000313" key="3">
    <source>
        <dbReference type="Proteomes" id="UP000663908"/>
    </source>
</evidence>
<protein>
    <recommendedName>
        <fullName evidence="4">CHAT domain-containing protein</fullName>
    </recommendedName>
</protein>